<keyword evidence="8" id="KW-1185">Reference proteome</keyword>
<dbReference type="InParanoid" id="M4A1U5"/>
<dbReference type="SUPFAM" id="SSF52309">
    <property type="entry name" value="N-(deoxy)ribosyltransferase-like"/>
    <property type="match status" value="1"/>
</dbReference>
<sequence length="261" mass="29026">MGLKTNLAVAAGLLLLAVVVVVPPATLLSPRTSQFRATFRQKCQAFPETSQRCEQLLSMFEEAYVGQDPCNFPDEAYHPLFVENPFIHSCDKTMFWSDTKDLVHQFCKGRNHFVSLENSLLGNIMDGLTWCGKKSSKDTFFYLCEKCDINTVSSFWVRASAEFADYACGNASVLLNGAISKPFDPTSYFGAVEVRKLAFPRVQSLTVILVIKNNNADCSHESLQVLRNVLDPNVTLHCRSVTEAKLLECVEAGTTTDACWT</sequence>
<evidence type="ECO:0000256" key="2">
    <source>
        <dbReference type="ARBA" id="ARBA00011982"/>
    </source>
</evidence>
<dbReference type="HOGENOM" id="CLU_067834_0_1_1"/>
<dbReference type="EC" id="3.2.2.6" evidence="2"/>
<dbReference type="PANTHER" id="PTHR10912">
    <property type="entry name" value="ADP-RIBOSYL CYCLASE"/>
    <property type="match status" value="1"/>
</dbReference>
<evidence type="ECO:0000313" key="8">
    <source>
        <dbReference type="Proteomes" id="UP000002852"/>
    </source>
</evidence>
<evidence type="ECO:0000256" key="1">
    <source>
        <dbReference type="ARBA" id="ARBA00005406"/>
    </source>
</evidence>
<dbReference type="GO" id="GO:0016740">
    <property type="term" value="F:transferase activity"/>
    <property type="evidence" value="ECO:0007669"/>
    <property type="project" value="UniProtKB-KW"/>
</dbReference>
<dbReference type="GO" id="GO:0016849">
    <property type="term" value="F:phosphorus-oxygen lyase activity"/>
    <property type="evidence" value="ECO:0007669"/>
    <property type="project" value="TreeGrafter"/>
</dbReference>
<keyword evidence="4" id="KW-0378">Hydrolase</keyword>
<dbReference type="GO" id="GO:0061809">
    <property type="term" value="F:NAD+ nucleosidase activity, cyclic ADP-ribose generating"/>
    <property type="evidence" value="ECO:0007669"/>
    <property type="project" value="UniProtKB-EC"/>
</dbReference>
<keyword evidence="3" id="KW-0808">Transferase</keyword>
<keyword evidence="6" id="KW-1015">Disulfide bond</keyword>
<dbReference type="OrthoDB" id="10028716at2759"/>
<evidence type="ECO:0000256" key="4">
    <source>
        <dbReference type="ARBA" id="ARBA00022801"/>
    </source>
</evidence>
<dbReference type="Proteomes" id="UP000002852">
    <property type="component" value="Unassembled WGS sequence"/>
</dbReference>
<dbReference type="OMA" id="CSHESLQ"/>
<dbReference type="GeneID" id="106699822"/>
<dbReference type="PANTHER" id="PTHR10912:SF9">
    <property type="entry name" value="ADP-RIBOSYL CYCLASE_CYCLIC ADP-RIBOSE HYDROLASE"/>
    <property type="match status" value="1"/>
</dbReference>
<evidence type="ECO:0000313" key="7">
    <source>
        <dbReference type="Ensembl" id="ENSXMAP00000008439.2"/>
    </source>
</evidence>
<organism evidence="7 8">
    <name type="scientific">Xiphophorus maculatus</name>
    <name type="common">Southern platyfish</name>
    <name type="synonym">Platypoecilus maculatus</name>
    <dbReference type="NCBI Taxonomy" id="8083"/>
    <lineage>
        <taxon>Eukaryota</taxon>
        <taxon>Metazoa</taxon>
        <taxon>Chordata</taxon>
        <taxon>Craniata</taxon>
        <taxon>Vertebrata</taxon>
        <taxon>Euteleostomi</taxon>
        <taxon>Actinopterygii</taxon>
        <taxon>Neopterygii</taxon>
        <taxon>Teleostei</taxon>
        <taxon>Neoteleostei</taxon>
        <taxon>Acanthomorphata</taxon>
        <taxon>Ovalentaria</taxon>
        <taxon>Atherinomorphae</taxon>
        <taxon>Cyprinodontiformes</taxon>
        <taxon>Poeciliidae</taxon>
        <taxon>Poeciliinae</taxon>
        <taxon>Xiphophorus</taxon>
    </lineage>
</organism>
<dbReference type="RefSeq" id="XP_014326758.1">
    <property type="nucleotide sequence ID" value="XM_014471272.2"/>
</dbReference>
<dbReference type="GO" id="GO:0030890">
    <property type="term" value="P:positive regulation of B cell proliferation"/>
    <property type="evidence" value="ECO:0007669"/>
    <property type="project" value="TreeGrafter"/>
</dbReference>
<reference evidence="8" key="2">
    <citation type="journal article" date="2013" name="Nat. Genet.">
        <title>The genome of the platyfish, Xiphophorus maculatus, provides insights into evolutionary adaptation and several complex traits.</title>
        <authorList>
            <person name="Schartl M."/>
            <person name="Walter R.B."/>
            <person name="Shen Y."/>
            <person name="Garcia T."/>
            <person name="Catchen J."/>
            <person name="Amores A."/>
            <person name="Braasch I."/>
            <person name="Chalopin D."/>
            <person name="Volff J.N."/>
            <person name="Lesch K.P."/>
            <person name="Bisazza A."/>
            <person name="Minx P."/>
            <person name="Hillier L."/>
            <person name="Wilson R.K."/>
            <person name="Fuerstenberg S."/>
            <person name="Boore J."/>
            <person name="Searle S."/>
            <person name="Postlethwait J.H."/>
            <person name="Warren W.C."/>
        </authorList>
    </citation>
    <scope>NUCLEOTIDE SEQUENCE [LARGE SCALE GENOMIC DNA]</scope>
    <source>
        <strain evidence="8">JP 163 A</strain>
    </source>
</reference>
<dbReference type="Gene3D" id="3.40.50.720">
    <property type="entry name" value="NAD(P)-binding Rossmann-like Domain"/>
    <property type="match status" value="1"/>
</dbReference>
<proteinExistence type="inferred from homology"/>
<protein>
    <recommendedName>
        <fullName evidence="2">ADP-ribosyl cyclase/cyclic ADP-ribose hydrolase</fullName>
        <ecNumber evidence="2">3.2.2.6</ecNumber>
    </recommendedName>
</protein>
<dbReference type="InterPro" id="IPR003193">
    <property type="entry name" value="ADP-ribosyl_cyclase"/>
</dbReference>
<accession>M4A1U5</accession>
<dbReference type="STRING" id="8083.ENSXMAP00000008439"/>
<dbReference type="GO" id="GO:0005886">
    <property type="term" value="C:plasma membrane"/>
    <property type="evidence" value="ECO:0007669"/>
    <property type="project" value="TreeGrafter"/>
</dbReference>
<dbReference type="GeneTree" id="ENSGT00390000017291"/>
<evidence type="ECO:0000256" key="5">
    <source>
        <dbReference type="ARBA" id="ARBA00023027"/>
    </source>
</evidence>
<name>M4A1U5_XIPMA</name>
<dbReference type="AlphaFoldDB" id="M4A1U5"/>
<dbReference type="Gene3D" id="1.20.82.10">
    <property type="entry name" value="ADP Ribosyl Cyclase, Chain A, domain 1"/>
    <property type="match status" value="1"/>
</dbReference>
<dbReference type="eggNOG" id="ENOG502S1HV">
    <property type="taxonomic scope" value="Eukaryota"/>
</dbReference>
<evidence type="ECO:0000256" key="3">
    <source>
        <dbReference type="ARBA" id="ARBA00022679"/>
    </source>
</evidence>
<dbReference type="Ensembl" id="ENSXMAT00000008452.2">
    <property type="protein sequence ID" value="ENSXMAP00000008439.2"/>
    <property type="gene ID" value="ENSXMAG00000008418.2"/>
</dbReference>
<reference evidence="8" key="1">
    <citation type="submission" date="2012-01" db="EMBL/GenBank/DDBJ databases">
        <authorList>
            <person name="Walter R."/>
            <person name="Schartl M."/>
            <person name="Warren W."/>
        </authorList>
    </citation>
    <scope>NUCLEOTIDE SEQUENCE [LARGE SCALE GENOMIC DNA]</scope>
    <source>
        <strain evidence="8">JP 163 A</strain>
    </source>
</reference>
<comment type="similarity">
    <text evidence="1">Belongs to the ADP-ribosyl cyclase family.</text>
</comment>
<reference evidence="7" key="4">
    <citation type="submission" date="2025-09" db="UniProtKB">
        <authorList>
            <consortium name="Ensembl"/>
        </authorList>
    </citation>
    <scope>IDENTIFICATION</scope>
    <source>
        <strain evidence="7">JP 163 A</strain>
    </source>
</reference>
<dbReference type="KEGG" id="xma:106699822"/>
<keyword evidence="5" id="KW-0520">NAD</keyword>
<reference evidence="7" key="3">
    <citation type="submission" date="2025-08" db="UniProtKB">
        <authorList>
            <consortium name="Ensembl"/>
        </authorList>
    </citation>
    <scope>IDENTIFICATION</scope>
    <source>
        <strain evidence="7">JP 163 A</strain>
    </source>
</reference>
<evidence type="ECO:0000256" key="6">
    <source>
        <dbReference type="ARBA" id="ARBA00023157"/>
    </source>
</evidence>
<dbReference type="Pfam" id="PF02267">
    <property type="entry name" value="Rib_hydrolayse"/>
    <property type="match status" value="1"/>
</dbReference>